<dbReference type="EMBL" id="CCBN010000002">
    <property type="protein sequence ID" value="CDO51898.1"/>
    <property type="molecule type" value="Genomic_DNA"/>
</dbReference>
<dbReference type="InterPro" id="IPR015943">
    <property type="entry name" value="WD40/YVTN_repeat-like_dom_sf"/>
</dbReference>
<dbReference type="SMART" id="SM00320">
    <property type="entry name" value="WD40"/>
    <property type="match status" value="3"/>
</dbReference>
<keyword evidence="1" id="KW-0853">WD repeat</keyword>
<comment type="caution">
    <text evidence="4">The sequence shown here is derived from an EMBL/GenBank/DDBJ whole genome shotgun (WGS) entry which is preliminary data.</text>
</comment>
<protein>
    <submittedName>
        <fullName evidence="4">Similar to Saccharomyces cerevisiae YGR223C HSV2 Phosphatidylinositol 3,5-bisphosphate-binding protein,plays a role in micronucleophagy</fullName>
    </submittedName>
</protein>
<gene>
    <name evidence="4" type="ORF">BN980_GECA02s02683g</name>
</gene>
<evidence type="ECO:0000313" key="4">
    <source>
        <dbReference type="EMBL" id="CDO51898.1"/>
    </source>
</evidence>
<dbReference type="InterPro" id="IPR048720">
    <property type="entry name" value="PROPPIN"/>
</dbReference>
<evidence type="ECO:0000256" key="1">
    <source>
        <dbReference type="ARBA" id="ARBA00022574"/>
    </source>
</evidence>
<sequence>MNTQQPIAAFDQSKHNLLSAAFNQDLGCFAIAYETGFRVYNSDPMELNVKREFTSSNNDFTVNNGTSSETATSSGGGIGIAQMLHRTNYLALVGGGRNPKFPQNKVIIWDDLKRKPALSLEFLSPVLNVLLSRTHIIVILLSNVHVFAFSSPPTRIASYETAENPNGIGVMAGNVLAFPARTDGQIQIVTLDAGNNSSGSTGNSGDNFSVRSGTNIASGKALVTIVRAHRGPIRCLALNANGSVIASASDMGTIIRLHSTHSTALLHEFRRGLDRAIIFSMAFSPSSTRLAVLSDKSTLHVFDTATISSSNRRHMLGKFPFMPRYFSSEWSFASCRVENYKGILGWSSDDSIIVVWITNCKWEKYVIVEKEETAAGQGTNGTLESTTGLSLTTPENWELVREAWRGFEGLSYD</sequence>
<dbReference type="OrthoDB" id="1667587at2759"/>
<dbReference type="AlphaFoldDB" id="A0A0J9X449"/>
<dbReference type="Pfam" id="PF21032">
    <property type="entry name" value="PROPPIN"/>
    <property type="match status" value="1"/>
</dbReference>
<evidence type="ECO:0000256" key="2">
    <source>
        <dbReference type="ARBA" id="ARBA00022737"/>
    </source>
</evidence>
<dbReference type="PANTHER" id="PTHR11227">
    <property type="entry name" value="WD-REPEAT PROTEIN INTERACTING WITH PHOSPHOINOSIDES WIPI -RELATED"/>
    <property type="match status" value="1"/>
</dbReference>
<evidence type="ECO:0000313" key="5">
    <source>
        <dbReference type="Proteomes" id="UP000242525"/>
    </source>
</evidence>
<keyword evidence="2" id="KW-0677">Repeat</keyword>
<dbReference type="Proteomes" id="UP000242525">
    <property type="component" value="Unassembled WGS sequence"/>
</dbReference>
<keyword evidence="5" id="KW-1185">Reference proteome</keyword>
<dbReference type="SUPFAM" id="SSF50978">
    <property type="entry name" value="WD40 repeat-like"/>
    <property type="match status" value="1"/>
</dbReference>
<reference evidence="4" key="1">
    <citation type="submission" date="2014-03" db="EMBL/GenBank/DDBJ databases">
        <authorList>
            <person name="Casaregola S."/>
        </authorList>
    </citation>
    <scope>NUCLEOTIDE SEQUENCE [LARGE SCALE GENOMIC DNA]</scope>
    <source>
        <strain evidence="4">CLIB 918</strain>
    </source>
</reference>
<accession>A0A0J9X449</accession>
<proteinExistence type="inferred from homology"/>
<dbReference type="STRING" id="1173061.A0A0J9X449"/>
<name>A0A0J9X449_GEOCN</name>
<dbReference type="InterPro" id="IPR036322">
    <property type="entry name" value="WD40_repeat_dom_sf"/>
</dbReference>
<dbReference type="InterPro" id="IPR001680">
    <property type="entry name" value="WD40_rpt"/>
</dbReference>
<comment type="similarity">
    <text evidence="3">Belongs to the WD repeat PROPPIN family.</text>
</comment>
<dbReference type="Gene3D" id="2.130.10.10">
    <property type="entry name" value="YVTN repeat-like/Quinoprotein amine dehydrogenase"/>
    <property type="match status" value="1"/>
</dbReference>
<dbReference type="GO" id="GO:0005737">
    <property type="term" value="C:cytoplasm"/>
    <property type="evidence" value="ECO:0007669"/>
    <property type="project" value="UniProtKB-ARBA"/>
</dbReference>
<evidence type="ECO:0000256" key="3">
    <source>
        <dbReference type="ARBA" id="ARBA00025740"/>
    </source>
</evidence>
<organism evidence="4 5">
    <name type="scientific">Geotrichum candidum</name>
    <name type="common">Oospora lactis</name>
    <name type="synonym">Dipodascus geotrichum</name>
    <dbReference type="NCBI Taxonomy" id="1173061"/>
    <lineage>
        <taxon>Eukaryota</taxon>
        <taxon>Fungi</taxon>
        <taxon>Dikarya</taxon>
        <taxon>Ascomycota</taxon>
        <taxon>Saccharomycotina</taxon>
        <taxon>Dipodascomycetes</taxon>
        <taxon>Dipodascales</taxon>
        <taxon>Dipodascaceae</taxon>
        <taxon>Geotrichum</taxon>
    </lineage>
</organism>